<evidence type="ECO:0000313" key="1">
    <source>
        <dbReference type="EMBL" id="QMU28149.1"/>
    </source>
</evidence>
<sequence>MKMLPMELDHIFLFTQNHVLLAESLKDFGLIEGTPNEHPGQGTACRRFFFQNAYLELAWVVNEVEIKSSALAKSKLFERSQYPRTPYSPLGLCFRTNEHQSLAPSLLFEDSWRYYSNFLPKQQFANIASNENFPDEPMLFEMPFFSLAPVEYPIEKKQSLTHIRGFQEITGVLLTLPTTSSNLSSAMNIVLADSMVKISKGKDYGITLEFDFGKNKQKKDFFPLAPLILKW</sequence>
<dbReference type="RefSeq" id="WP_182415337.1">
    <property type="nucleotide sequence ID" value="NZ_CP055153.1"/>
</dbReference>
<reference evidence="1 2" key="2">
    <citation type="submission" date="2020-08" db="EMBL/GenBank/DDBJ databases">
        <title>Adhaeribacter dokdonensis sp. nov., isolated from the rhizosphere of Elymus tsukushiensis, a plant native to the Dokdo Islands, Republic of Korea.</title>
        <authorList>
            <person name="Ghim S.Y."/>
        </authorList>
    </citation>
    <scope>NUCLEOTIDE SEQUENCE [LARGE SCALE GENOMIC DNA]</scope>
    <source>
        <strain evidence="1 2">KUDC8001</strain>
    </source>
</reference>
<keyword evidence="2" id="KW-1185">Reference proteome</keyword>
<reference evidence="1 2" key="1">
    <citation type="submission" date="2020-06" db="EMBL/GenBank/DDBJ databases">
        <authorList>
            <person name="Hwang Y.J."/>
        </authorList>
    </citation>
    <scope>NUCLEOTIDE SEQUENCE [LARGE SCALE GENOMIC DNA]</scope>
    <source>
        <strain evidence="1 2">KUDC8001</strain>
    </source>
</reference>
<gene>
    <name evidence="1" type="ORF">HUW48_08870</name>
</gene>
<dbReference type="AlphaFoldDB" id="A0A7L7L721"/>
<dbReference type="Proteomes" id="UP000514509">
    <property type="component" value="Chromosome"/>
</dbReference>
<dbReference type="KEGG" id="add:HUW48_08870"/>
<evidence type="ECO:0000313" key="2">
    <source>
        <dbReference type="Proteomes" id="UP000514509"/>
    </source>
</evidence>
<protein>
    <submittedName>
        <fullName evidence="1">Uncharacterized protein</fullName>
    </submittedName>
</protein>
<dbReference type="EMBL" id="CP055153">
    <property type="protein sequence ID" value="QMU28149.1"/>
    <property type="molecule type" value="Genomic_DNA"/>
</dbReference>
<dbReference type="InterPro" id="IPR029068">
    <property type="entry name" value="Glyas_Bleomycin-R_OHBP_Dase"/>
</dbReference>
<dbReference type="Gene3D" id="3.10.180.10">
    <property type="entry name" value="2,3-Dihydroxybiphenyl 1,2-Dioxygenase, domain 1"/>
    <property type="match status" value="1"/>
</dbReference>
<proteinExistence type="predicted"/>
<organism evidence="1 2">
    <name type="scientific">Adhaeribacter radiodurans</name>
    <dbReference type="NCBI Taxonomy" id="2745197"/>
    <lineage>
        <taxon>Bacteria</taxon>
        <taxon>Pseudomonadati</taxon>
        <taxon>Bacteroidota</taxon>
        <taxon>Cytophagia</taxon>
        <taxon>Cytophagales</taxon>
        <taxon>Hymenobacteraceae</taxon>
        <taxon>Adhaeribacter</taxon>
    </lineage>
</organism>
<name>A0A7L7L721_9BACT</name>
<accession>A0A7L7L721</accession>